<proteinExistence type="predicted"/>
<keyword evidence="1" id="KW-0472">Membrane</keyword>
<feature type="transmembrane region" description="Helical" evidence="1">
    <location>
        <begin position="67"/>
        <end position="83"/>
    </location>
</feature>
<reference evidence="2 3" key="2">
    <citation type="submission" date="2020-03" db="EMBL/GenBank/DDBJ databases">
        <title>Kangsaoukella pontilimi gen. nov., sp. nov., a new member of the family Rhodobacteraceae isolated from a tidal mudflat.</title>
        <authorList>
            <person name="Kim I.S."/>
        </authorList>
    </citation>
    <scope>NUCLEOTIDE SEQUENCE [LARGE SCALE GENOMIC DNA]</scope>
    <source>
        <strain evidence="2 3">GH1-50</strain>
    </source>
</reference>
<keyword evidence="1" id="KW-0812">Transmembrane</keyword>
<evidence type="ECO:0000256" key="1">
    <source>
        <dbReference type="SAM" id="Phobius"/>
    </source>
</evidence>
<evidence type="ECO:0000313" key="2">
    <source>
        <dbReference type="EMBL" id="MXQ06327.1"/>
    </source>
</evidence>
<feature type="transmembrane region" description="Helical" evidence="1">
    <location>
        <begin position="103"/>
        <end position="121"/>
    </location>
</feature>
<comment type="caution">
    <text evidence="2">The sequence shown here is derived from an EMBL/GenBank/DDBJ whole genome shotgun (WGS) entry which is preliminary data.</text>
</comment>
<keyword evidence="1" id="KW-1133">Transmembrane helix</keyword>
<sequence>MTAFDRSDGIAALVAAALMLAVGAIGLLEYAGAHPFWSGKVAYIGVPLGLILAWAIRRIGLSRGMRLGLYLLGTVVLVAAASWGKSQFAASFAEDRFAGQVWYFGWIGAAMFATALLARLLSRN</sequence>
<feature type="transmembrane region" description="Helical" evidence="1">
    <location>
        <begin position="37"/>
        <end position="55"/>
    </location>
</feature>
<keyword evidence="3" id="KW-1185">Reference proteome</keyword>
<gene>
    <name evidence="2" type="ORF">GQ651_00565</name>
</gene>
<dbReference type="EMBL" id="WUPT01000001">
    <property type="protein sequence ID" value="MXQ06327.1"/>
    <property type="molecule type" value="Genomic_DNA"/>
</dbReference>
<feature type="transmembrane region" description="Helical" evidence="1">
    <location>
        <begin position="12"/>
        <end position="31"/>
    </location>
</feature>
<name>A0A7C9IDY1_9RHOB</name>
<evidence type="ECO:0000313" key="3">
    <source>
        <dbReference type="Proteomes" id="UP000480350"/>
    </source>
</evidence>
<dbReference type="AlphaFoldDB" id="A0A7C9IDY1"/>
<reference evidence="2 3" key="1">
    <citation type="submission" date="2019-12" db="EMBL/GenBank/DDBJ databases">
        <authorList>
            <person name="Lee S.D."/>
        </authorList>
    </citation>
    <scope>NUCLEOTIDE SEQUENCE [LARGE SCALE GENOMIC DNA]</scope>
    <source>
        <strain evidence="2 3">GH1-50</strain>
    </source>
</reference>
<organism evidence="2 3">
    <name type="scientific">Kangsaoukella pontilimi</name>
    <dbReference type="NCBI Taxonomy" id="2691042"/>
    <lineage>
        <taxon>Bacteria</taxon>
        <taxon>Pseudomonadati</taxon>
        <taxon>Pseudomonadota</taxon>
        <taxon>Alphaproteobacteria</taxon>
        <taxon>Rhodobacterales</taxon>
        <taxon>Paracoccaceae</taxon>
        <taxon>Kangsaoukella</taxon>
    </lineage>
</organism>
<accession>A0A7C9IDY1</accession>
<protein>
    <submittedName>
        <fullName evidence="2">Uncharacterized protein</fullName>
    </submittedName>
</protein>
<dbReference type="Proteomes" id="UP000480350">
    <property type="component" value="Unassembled WGS sequence"/>
</dbReference>
<dbReference type="RefSeq" id="WP_160762274.1">
    <property type="nucleotide sequence ID" value="NZ_WUPT01000001.1"/>
</dbReference>